<proteinExistence type="predicted"/>
<evidence type="ECO:0000313" key="4">
    <source>
        <dbReference type="Proteomes" id="UP000443582"/>
    </source>
</evidence>
<dbReference type="Pfam" id="PF00027">
    <property type="entry name" value="cNMP_binding"/>
    <property type="match status" value="1"/>
</dbReference>
<dbReference type="InterPro" id="IPR014710">
    <property type="entry name" value="RmlC-like_jellyroll"/>
</dbReference>
<keyword evidence="4" id="KW-1185">Reference proteome</keyword>
<comment type="caution">
    <text evidence="3">The sequence shown here is derived from an EMBL/GenBank/DDBJ whole genome shotgun (WGS) entry which is preliminary data.</text>
</comment>
<dbReference type="RefSeq" id="WP_115363123.1">
    <property type="nucleotide sequence ID" value="NZ_QDKL01000003.1"/>
</dbReference>
<protein>
    <submittedName>
        <fullName evidence="3">Cyclic nucleotide-binding domain-containing protein</fullName>
    </submittedName>
</protein>
<dbReference type="PANTHER" id="PTHR45638:SF11">
    <property type="entry name" value="CYCLIC NUCLEOTIDE-GATED CATION CHANNEL SUBUNIT A"/>
    <property type="match status" value="1"/>
</dbReference>
<sequence length="154" mass="17340">MSVLSIVKGCPLFFDLYDNEIMTICERCKVLTLKPGDYVFKHGDVGEELFLILNGSAKVFNVNDKEIAKCKKGDLFGEMVLLKENVRYGTVQSDNYTDVLVMKYSDIFGLYKTNPRIFSLLILNLSRLLAGRLQGAGKRISNLITEMEESKKAA</sequence>
<feature type="domain" description="Cyclic nucleotide-binding" evidence="2">
    <location>
        <begin position="12"/>
        <end position="102"/>
    </location>
</feature>
<dbReference type="InterPro" id="IPR000595">
    <property type="entry name" value="cNMP-bd_dom"/>
</dbReference>
<dbReference type="CDD" id="cd00038">
    <property type="entry name" value="CAP_ED"/>
    <property type="match status" value="1"/>
</dbReference>
<dbReference type="EMBL" id="QDKL01000003">
    <property type="protein sequence ID" value="RZF20878.1"/>
    <property type="molecule type" value="Genomic_DNA"/>
</dbReference>
<evidence type="ECO:0000313" key="3">
    <source>
        <dbReference type="EMBL" id="RZF20878.1"/>
    </source>
</evidence>
<dbReference type="PROSITE" id="PS50042">
    <property type="entry name" value="CNMP_BINDING_3"/>
    <property type="match status" value="1"/>
</dbReference>
<dbReference type="SUPFAM" id="SSF51206">
    <property type="entry name" value="cAMP-binding domain-like"/>
    <property type="match status" value="1"/>
</dbReference>
<organism evidence="3 4">
    <name type="scientific">Halobacteriovorax vibrionivorans</name>
    <dbReference type="NCBI Taxonomy" id="2152716"/>
    <lineage>
        <taxon>Bacteria</taxon>
        <taxon>Pseudomonadati</taxon>
        <taxon>Bdellovibrionota</taxon>
        <taxon>Bacteriovoracia</taxon>
        <taxon>Bacteriovoracales</taxon>
        <taxon>Halobacteriovoraceae</taxon>
        <taxon>Halobacteriovorax</taxon>
    </lineage>
</organism>
<gene>
    <name evidence="3" type="ORF">DAY19_12910</name>
</gene>
<keyword evidence="1" id="KW-0406">Ion transport</keyword>
<keyword evidence="1" id="KW-1071">Ligand-gated ion channel</keyword>
<dbReference type="PANTHER" id="PTHR45638">
    <property type="entry name" value="CYCLIC NUCLEOTIDE-GATED CATION CHANNEL SUBUNIT A"/>
    <property type="match status" value="1"/>
</dbReference>
<keyword evidence="1" id="KW-0407">Ion channel</keyword>
<evidence type="ECO:0000259" key="2">
    <source>
        <dbReference type="PROSITE" id="PS50042"/>
    </source>
</evidence>
<keyword evidence="1" id="KW-0813">Transport</keyword>
<dbReference type="InterPro" id="IPR050866">
    <property type="entry name" value="CNG_cation_channel"/>
</dbReference>
<dbReference type="InterPro" id="IPR018490">
    <property type="entry name" value="cNMP-bd_dom_sf"/>
</dbReference>
<evidence type="ECO:0000256" key="1">
    <source>
        <dbReference type="ARBA" id="ARBA00023286"/>
    </source>
</evidence>
<accession>A0ABY0ID50</accession>
<dbReference type="Proteomes" id="UP000443582">
    <property type="component" value="Unassembled WGS sequence"/>
</dbReference>
<dbReference type="Gene3D" id="2.60.120.10">
    <property type="entry name" value="Jelly Rolls"/>
    <property type="match status" value="1"/>
</dbReference>
<dbReference type="SMART" id="SM00100">
    <property type="entry name" value="cNMP"/>
    <property type="match status" value="1"/>
</dbReference>
<reference evidence="4" key="1">
    <citation type="journal article" date="2019" name="Int. J. Syst. Evol. Microbiol.">
        <title>Halobacteriovorax valvorus sp. nov., a novel prokaryotic predator isolated from coastal seawater of China.</title>
        <authorList>
            <person name="Chen M.-X."/>
        </authorList>
    </citation>
    <scope>NUCLEOTIDE SEQUENCE [LARGE SCALE GENOMIC DNA]</scope>
    <source>
        <strain evidence="4">BL9</strain>
    </source>
</reference>
<name>A0ABY0ID50_9BACT</name>